<dbReference type="PROSITE" id="PS00840">
    <property type="entry name" value="SUMT_2"/>
    <property type="match status" value="1"/>
</dbReference>
<dbReference type="GO" id="GO:0004852">
    <property type="term" value="F:uroporphyrinogen-III synthase activity"/>
    <property type="evidence" value="ECO:0007669"/>
    <property type="project" value="InterPro"/>
</dbReference>
<dbReference type="Gene3D" id="3.30.950.10">
    <property type="entry name" value="Methyltransferase, Cobalt-precorrin-4 Transmethylase, Domain 2"/>
    <property type="match status" value="1"/>
</dbReference>
<dbReference type="RefSeq" id="WP_127979265.1">
    <property type="nucleotide sequence ID" value="NZ_JARPWG010000022.1"/>
</dbReference>
<evidence type="ECO:0000256" key="8">
    <source>
        <dbReference type="ARBA" id="ARBA00079776"/>
    </source>
</evidence>
<keyword evidence="6" id="KW-0949">S-adenosyl-L-methionine</keyword>
<proteinExistence type="inferred from homology"/>
<dbReference type="InterPro" id="IPR003754">
    <property type="entry name" value="4pyrrol_synth_uPrphyn_synth"/>
</dbReference>
<evidence type="ECO:0000256" key="7">
    <source>
        <dbReference type="ARBA" id="ARBA00023244"/>
    </source>
</evidence>
<reference evidence="12 13" key="1">
    <citation type="submission" date="2018-12" db="EMBL/GenBank/DDBJ databases">
        <title>A novel vanA-carrying plasmid in a clinical isolate of Enterococcus avium.</title>
        <authorList>
            <person name="Bernasconi O.J."/>
            <person name="Luzzaro F."/>
            <person name="Endimiani A."/>
        </authorList>
    </citation>
    <scope>NUCLEOTIDE SEQUENCE [LARGE SCALE GENOMIC DNA]</scope>
    <source>
        <strain evidence="12 13">LC0559/18</strain>
    </source>
</reference>
<evidence type="ECO:0000259" key="10">
    <source>
        <dbReference type="Pfam" id="PF00590"/>
    </source>
</evidence>
<dbReference type="Pfam" id="PF02602">
    <property type="entry name" value="HEM4"/>
    <property type="match status" value="1"/>
</dbReference>
<dbReference type="InterPro" id="IPR006366">
    <property type="entry name" value="CobA/CysG_C"/>
</dbReference>
<dbReference type="Proteomes" id="UP000288388">
    <property type="component" value="Unassembled WGS sequence"/>
</dbReference>
<dbReference type="EC" id="2.1.1.107" evidence="2"/>
<evidence type="ECO:0000256" key="2">
    <source>
        <dbReference type="ARBA" id="ARBA00012162"/>
    </source>
</evidence>
<dbReference type="InterPro" id="IPR036108">
    <property type="entry name" value="4pyrrol_syn_uPrphyn_synt_sf"/>
</dbReference>
<evidence type="ECO:0000256" key="1">
    <source>
        <dbReference type="ARBA" id="ARBA00005879"/>
    </source>
</evidence>
<dbReference type="AlphaFoldDB" id="A0A437UPR4"/>
<dbReference type="GO" id="GO:0019354">
    <property type="term" value="P:siroheme biosynthetic process"/>
    <property type="evidence" value="ECO:0007669"/>
    <property type="project" value="InterPro"/>
</dbReference>
<organism evidence="12 13">
    <name type="scientific">Enterococcus avium</name>
    <name type="common">Streptococcus avium</name>
    <dbReference type="NCBI Taxonomy" id="33945"/>
    <lineage>
        <taxon>Bacteria</taxon>
        <taxon>Bacillati</taxon>
        <taxon>Bacillota</taxon>
        <taxon>Bacilli</taxon>
        <taxon>Lactobacillales</taxon>
        <taxon>Enterococcaceae</taxon>
        <taxon>Enterococcus</taxon>
    </lineage>
</organism>
<dbReference type="Gene3D" id="3.40.1010.10">
    <property type="entry name" value="Cobalt-precorrin-4 Transmethylase, Domain 1"/>
    <property type="match status" value="1"/>
</dbReference>
<dbReference type="InterPro" id="IPR014777">
    <property type="entry name" value="4pyrrole_Mease_sub1"/>
</dbReference>
<dbReference type="InterPro" id="IPR050161">
    <property type="entry name" value="Siro_Cobalamin_biosynth"/>
</dbReference>
<keyword evidence="5 9" id="KW-0808">Transferase</keyword>
<keyword evidence="4 9" id="KW-0489">Methyltransferase</keyword>
<dbReference type="NCBIfam" id="TIGR01469">
    <property type="entry name" value="cobA_cysG_Cterm"/>
    <property type="match status" value="1"/>
</dbReference>
<dbReference type="GO" id="GO:0032259">
    <property type="term" value="P:methylation"/>
    <property type="evidence" value="ECO:0007669"/>
    <property type="project" value="UniProtKB-KW"/>
</dbReference>
<evidence type="ECO:0000313" key="12">
    <source>
        <dbReference type="EMBL" id="RVU95621.1"/>
    </source>
</evidence>
<evidence type="ECO:0000313" key="13">
    <source>
        <dbReference type="Proteomes" id="UP000288388"/>
    </source>
</evidence>
<accession>A0A437UPR4</accession>
<dbReference type="SUPFAM" id="SSF69618">
    <property type="entry name" value="HemD-like"/>
    <property type="match status" value="1"/>
</dbReference>
<evidence type="ECO:0000256" key="6">
    <source>
        <dbReference type="ARBA" id="ARBA00022691"/>
    </source>
</evidence>
<evidence type="ECO:0000259" key="11">
    <source>
        <dbReference type="Pfam" id="PF02602"/>
    </source>
</evidence>
<dbReference type="GO" id="GO:0004851">
    <property type="term" value="F:uroporphyrin-III C-methyltransferase activity"/>
    <property type="evidence" value="ECO:0007669"/>
    <property type="project" value="UniProtKB-EC"/>
</dbReference>
<comment type="similarity">
    <text evidence="1 9">Belongs to the precorrin methyltransferase family.</text>
</comment>
<dbReference type="EMBL" id="RYZS01000001">
    <property type="protein sequence ID" value="RVU95621.1"/>
    <property type="molecule type" value="Genomic_DNA"/>
</dbReference>
<dbReference type="NCBIfam" id="NF004790">
    <property type="entry name" value="PRK06136.1"/>
    <property type="match status" value="1"/>
</dbReference>
<dbReference type="FunFam" id="3.30.950.10:FF:000001">
    <property type="entry name" value="Siroheme synthase"/>
    <property type="match status" value="1"/>
</dbReference>
<evidence type="ECO:0000256" key="4">
    <source>
        <dbReference type="ARBA" id="ARBA00022603"/>
    </source>
</evidence>
<evidence type="ECO:0000256" key="9">
    <source>
        <dbReference type="RuleBase" id="RU003960"/>
    </source>
</evidence>
<dbReference type="Pfam" id="PF00590">
    <property type="entry name" value="TP_methylase"/>
    <property type="match status" value="1"/>
</dbReference>
<dbReference type="PANTHER" id="PTHR45790:SF3">
    <property type="entry name" value="S-ADENOSYL-L-METHIONINE-DEPENDENT UROPORPHYRINOGEN III METHYLTRANSFERASE, CHLOROPLASTIC"/>
    <property type="match status" value="1"/>
</dbReference>
<evidence type="ECO:0000256" key="3">
    <source>
        <dbReference type="ARBA" id="ARBA00018323"/>
    </source>
</evidence>
<protein>
    <recommendedName>
        <fullName evidence="3">Uroporphyrinogen-III C-methyltransferase</fullName>
        <ecNumber evidence="2">2.1.1.107</ecNumber>
    </recommendedName>
    <alternativeName>
        <fullName evidence="8">Uroporphyrinogen III methylase</fullName>
    </alternativeName>
</protein>
<feature type="domain" description="Tetrapyrrole biosynthesis uroporphyrinogen III synthase" evidence="11">
    <location>
        <begin position="263"/>
        <end position="348"/>
    </location>
</feature>
<dbReference type="Gene3D" id="3.40.50.10090">
    <property type="match status" value="2"/>
</dbReference>
<keyword evidence="7" id="KW-0627">Porphyrin biosynthesis</keyword>
<comment type="caution">
    <text evidence="12">The sequence shown here is derived from an EMBL/GenBank/DDBJ whole genome shotgun (WGS) entry which is preliminary data.</text>
</comment>
<dbReference type="InterPro" id="IPR003043">
    <property type="entry name" value="Uropor_MeTrfase_CS"/>
</dbReference>
<feature type="domain" description="Tetrapyrrole methylase" evidence="10">
    <location>
        <begin position="5"/>
        <end position="213"/>
    </location>
</feature>
<dbReference type="PANTHER" id="PTHR45790">
    <property type="entry name" value="SIROHEME SYNTHASE-RELATED"/>
    <property type="match status" value="1"/>
</dbReference>
<dbReference type="SUPFAM" id="SSF53790">
    <property type="entry name" value="Tetrapyrrole methylase"/>
    <property type="match status" value="1"/>
</dbReference>
<dbReference type="InterPro" id="IPR014776">
    <property type="entry name" value="4pyrrole_Mease_sub2"/>
</dbReference>
<dbReference type="CDD" id="cd11642">
    <property type="entry name" value="SUMT"/>
    <property type="match status" value="1"/>
</dbReference>
<dbReference type="InterPro" id="IPR000878">
    <property type="entry name" value="4pyrrol_Mease"/>
</dbReference>
<name>A0A437UPR4_ENTAV</name>
<evidence type="ECO:0000256" key="5">
    <source>
        <dbReference type="ARBA" id="ARBA00022679"/>
    </source>
</evidence>
<gene>
    <name evidence="12" type="primary">cobA</name>
    <name evidence="12" type="ORF">EK398_12650</name>
</gene>
<dbReference type="FunFam" id="3.40.1010.10:FF:000001">
    <property type="entry name" value="Siroheme synthase"/>
    <property type="match status" value="1"/>
</dbReference>
<sequence>MTGCIALIGAGLGDPELLTVKGLRKIKQADVIVYDRLINPAILNSCKATCEKIYVGKKPNYHPVPQEKIEEIMIEKAKQDLDVVRLKSGDPYVFGRGGEEGAALKQAGIPFEVIPGITSSIGGLAYAGIPITHRDLAADFHVYTGHLNNSEREIDWTAAAKVGGTLVFLMGMSGLKKITEQLMIHGKDKNTPAAIIQWASRKQQKTVVGTLETIFEKACVAKLQPPSLIVIGEVVTRRRKLNFFEERPLYSVSIAVPYTKRKRMATRLTDLGAEIIELPPSSTTIFDTIIDFSEPRQVVFTDPLSVEMFIRAMKTQEIDWRKLANWCFISVGHHTGSVLEKAGIRPDMNYPDLTECLQRLEENTDSLFLGDSLTLAELKNNESPIEKLLTHEEKITVDIPDLWQKADLMYFPNSKAARLFLAALSEEELATVAQKKVIVMGQKTKAVFDNYQLAVVQTAEPTFDQVVEKIKEEMKR</sequence>
<dbReference type="InterPro" id="IPR035996">
    <property type="entry name" value="4pyrrol_Methylase_sf"/>
</dbReference>